<dbReference type="PANTHER" id="PTHR36221:SF1">
    <property type="entry name" value="DUF742 DOMAIN-CONTAINING PROTEIN"/>
    <property type="match status" value="1"/>
</dbReference>
<evidence type="ECO:0000256" key="1">
    <source>
        <dbReference type="SAM" id="MobiDB-lite"/>
    </source>
</evidence>
<evidence type="ECO:0000313" key="3">
    <source>
        <dbReference type="Proteomes" id="UP000013525"/>
    </source>
</evidence>
<comment type="caution">
    <text evidence="2">The sequence shown here is derived from an EMBL/GenBank/DDBJ whole genome shotgun (WGS) entry which is preliminary data.</text>
</comment>
<organism evidence="2 3">
    <name type="scientific">Rhodococcus rhodnii LMG 5362</name>
    <dbReference type="NCBI Taxonomy" id="1273125"/>
    <lineage>
        <taxon>Bacteria</taxon>
        <taxon>Bacillati</taxon>
        <taxon>Actinomycetota</taxon>
        <taxon>Actinomycetes</taxon>
        <taxon>Mycobacteriales</taxon>
        <taxon>Nocardiaceae</taxon>
        <taxon>Rhodococcus</taxon>
    </lineage>
</organism>
<dbReference type="AlphaFoldDB" id="R7WK56"/>
<accession>R7WK56</accession>
<proteinExistence type="predicted"/>
<dbReference type="PATRIC" id="fig|1273125.3.peg.2819"/>
<dbReference type="Pfam" id="PF05331">
    <property type="entry name" value="DUF742"/>
    <property type="match status" value="1"/>
</dbReference>
<evidence type="ECO:0000313" key="2">
    <source>
        <dbReference type="EMBL" id="EOM75693.1"/>
    </source>
</evidence>
<name>R7WK56_9NOCA</name>
<keyword evidence="3" id="KW-1185">Reference proteome</keyword>
<dbReference type="InterPro" id="IPR007995">
    <property type="entry name" value="DUF742"/>
</dbReference>
<dbReference type="EMBL" id="APMY01000091">
    <property type="protein sequence ID" value="EOM75693.1"/>
    <property type="molecule type" value="Genomic_DNA"/>
</dbReference>
<sequence length="139" mass="15170">MNDRNEERGDAMGRGYRASEHGGATESPSIVRPYMLTSGRTRPAVELALEALIRALPDSNERAWQLGELDAAIVELCRQSPSVAEIAARLGLPLGVARVLVADLVEAGHLQILATLREDSSESERRELIERVLSGLRDI</sequence>
<dbReference type="PANTHER" id="PTHR36221">
    <property type="entry name" value="DUF742 DOMAIN-CONTAINING PROTEIN"/>
    <property type="match status" value="1"/>
</dbReference>
<protein>
    <recommendedName>
        <fullName evidence="4">DUF742 domain-containing protein</fullName>
    </recommendedName>
</protein>
<dbReference type="eggNOG" id="COG1846">
    <property type="taxonomic scope" value="Bacteria"/>
</dbReference>
<feature type="compositionally biased region" description="Basic and acidic residues" evidence="1">
    <location>
        <begin position="1"/>
        <end position="11"/>
    </location>
</feature>
<evidence type="ECO:0008006" key="4">
    <source>
        <dbReference type="Google" id="ProtNLM"/>
    </source>
</evidence>
<feature type="region of interest" description="Disordered" evidence="1">
    <location>
        <begin position="1"/>
        <end position="31"/>
    </location>
</feature>
<reference evidence="2 3" key="1">
    <citation type="journal article" date="2013" name="Genome Announc.">
        <title>Draft Genome Sequence of Rhodococcus rhodnii Strain LMG5362, a Symbiont of Rhodnius prolixus (Hemiptera, Reduviidae, Triatominae), the Principle Vector of Trypanosoma cruzi.</title>
        <authorList>
            <person name="Pachebat J.A."/>
            <person name="van Keulen G."/>
            <person name="Whitten M.M."/>
            <person name="Girdwood S."/>
            <person name="Del Sol R."/>
            <person name="Dyson P.J."/>
            <person name="Facey P.D."/>
        </authorList>
    </citation>
    <scope>NUCLEOTIDE SEQUENCE [LARGE SCALE GENOMIC DNA]</scope>
    <source>
        <strain evidence="2 3">LMG 5362</strain>
    </source>
</reference>
<gene>
    <name evidence="2" type="ORF">Rrhod_2963</name>
</gene>
<dbReference type="Proteomes" id="UP000013525">
    <property type="component" value="Unassembled WGS sequence"/>
</dbReference>